<name>A0A8S9WN64_APOLU</name>
<keyword evidence="2" id="KW-1185">Reference proteome</keyword>
<evidence type="ECO:0000313" key="1">
    <source>
        <dbReference type="EMBL" id="KAF6198143.1"/>
    </source>
</evidence>
<dbReference type="Proteomes" id="UP000466442">
    <property type="component" value="Linkage Group LG16"/>
</dbReference>
<comment type="caution">
    <text evidence="1">The sequence shown here is derived from an EMBL/GenBank/DDBJ whole genome shotgun (WGS) entry which is preliminary data.</text>
</comment>
<gene>
    <name evidence="1" type="ORF">GE061_007890</name>
</gene>
<organism evidence="1 2">
    <name type="scientific">Apolygus lucorum</name>
    <name type="common">Small green plant bug</name>
    <name type="synonym">Lygocoris lucorum</name>
    <dbReference type="NCBI Taxonomy" id="248454"/>
    <lineage>
        <taxon>Eukaryota</taxon>
        <taxon>Metazoa</taxon>
        <taxon>Ecdysozoa</taxon>
        <taxon>Arthropoda</taxon>
        <taxon>Hexapoda</taxon>
        <taxon>Insecta</taxon>
        <taxon>Pterygota</taxon>
        <taxon>Neoptera</taxon>
        <taxon>Paraneoptera</taxon>
        <taxon>Hemiptera</taxon>
        <taxon>Heteroptera</taxon>
        <taxon>Panheteroptera</taxon>
        <taxon>Cimicomorpha</taxon>
        <taxon>Miridae</taxon>
        <taxon>Mirini</taxon>
        <taxon>Apolygus</taxon>
    </lineage>
</organism>
<protein>
    <submittedName>
        <fullName evidence="1">Uncharacterized protein</fullName>
    </submittedName>
</protein>
<evidence type="ECO:0000313" key="2">
    <source>
        <dbReference type="Proteomes" id="UP000466442"/>
    </source>
</evidence>
<accession>A0A8S9WN64</accession>
<proteinExistence type="predicted"/>
<dbReference type="EMBL" id="WIXP02000016">
    <property type="protein sequence ID" value="KAF6198143.1"/>
    <property type="molecule type" value="Genomic_DNA"/>
</dbReference>
<reference evidence="1" key="1">
    <citation type="journal article" date="2021" name="Mol. Ecol. Resour.">
        <title>Apolygus lucorum genome provides insights into omnivorousness and mesophyll feeding.</title>
        <authorList>
            <person name="Liu Y."/>
            <person name="Liu H."/>
            <person name="Wang H."/>
            <person name="Huang T."/>
            <person name="Liu B."/>
            <person name="Yang B."/>
            <person name="Yin L."/>
            <person name="Li B."/>
            <person name="Zhang Y."/>
            <person name="Zhang S."/>
            <person name="Jiang F."/>
            <person name="Zhang X."/>
            <person name="Ren Y."/>
            <person name="Wang B."/>
            <person name="Wang S."/>
            <person name="Lu Y."/>
            <person name="Wu K."/>
            <person name="Fan W."/>
            <person name="Wang G."/>
        </authorList>
    </citation>
    <scope>NUCLEOTIDE SEQUENCE</scope>
    <source>
        <strain evidence="1">12Hb</strain>
    </source>
</reference>
<sequence>MSSVFVILNSPSYRPRGRKVPRGCHRNTNRSDIELIDQEESWEPSDQLEKCLELLKICDSIDLKELSPADISKLHHTVHIAVAFLKKQTPTMAKSCVSWTANRPEC</sequence>
<dbReference type="AlphaFoldDB" id="A0A8S9WN64"/>